<reference evidence="2" key="2">
    <citation type="submission" date="2015-01" db="EMBL/GenBank/DDBJ databases">
        <title>Evolutionary Origins and Diversification of the Mycorrhizal Mutualists.</title>
        <authorList>
            <consortium name="DOE Joint Genome Institute"/>
            <consortium name="Mycorrhizal Genomics Consortium"/>
            <person name="Kohler A."/>
            <person name="Kuo A."/>
            <person name="Nagy L.G."/>
            <person name="Floudas D."/>
            <person name="Copeland A."/>
            <person name="Barry K.W."/>
            <person name="Cichocki N."/>
            <person name="Veneault-Fourrey C."/>
            <person name="LaButti K."/>
            <person name="Lindquist E.A."/>
            <person name="Lipzen A."/>
            <person name="Lundell T."/>
            <person name="Morin E."/>
            <person name="Murat C."/>
            <person name="Riley R."/>
            <person name="Ohm R."/>
            <person name="Sun H."/>
            <person name="Tunlid A."/>
            <person name="Henrissat B."/>
            <person name="Grigoriev I.V."/>
            <person name="Hibbett D.S."/>
            <person name="Martin F."/>
        </authorList>
    </citation>
    <scope>NUCLEOTIDE SEQUENCE [LARGE SCALE GENOMIC DNA]</scope>
    <source>
        <strain evidence="2">Marx 270</strain>
    </source>
</reference>
<dbReference type="InParanoid" id="A0A0C3J7P1"/>
<dbReference type="Proteomes" id="UP000054217">
    <property type="component" value="Unassembled WGS sequence"/>
</dbReference>
<dbReference type="HOGENOM" id="CLU_2134567_0_0_1"/>
<accession>A0A0C3J7P1</accession>
<proteinExistence type="predicted"/>
<dbReference type="AlphaFoldDB" id="A0A0C3J7P1"/>
<gene>
    <name evidence="1" type="ORF">M404DRAFT_532917</name>
</gene>
<protein>
    <submittedName>
        <fullName evidence="1">Uncharacterized protein</fullName>
    </submittedName>
</protein>
<reference evidence="1 2" key="1">
    <citation type="submission" date="2014-04" db="EMBL/GenBank/DDBJ databases">
        <authorList>
            <consortium name="DOE Joint Genome Institute"/>
            <person name="Kuo A."/>
            <person name="Kohler A."/>
            <person name="Costa M.D."/>
            <person name="Nagy L.G."/>
            <person name="Floudas D."/>
            <person name="Copeland A."/>
            <person name="Barry K.W."/>
            <person name="Cichocki N."/>
            <person name="Veneault-Fourrey C."/>
            <person name="LaButti K."/>
            <person name="Lindquist E.A."/>
            <person name="Lipzen A."/>
            <person name="Lundell T."/>
            <person name="Morin E."/>
            <person name="Murat C."/>
            <person name="Sun H."/>
            <person name="Tunlid A."/>
            <person name="Henrissat B."/>
            <person name="Grigoriev I.V."/>
            <person name="Hibbett D.S."/>
            <person name="Martin F."/>
            <person name="Nordberg H.P."/>
            <person name="Cantor M.N."/>
            <person name="Hua S.X."/>
        </authorList>
    </citation>
    <scope>NUCLEOTIDE SEQUENCE [LARGE SCALE GENOMIC DNA]</scope>
    <source>
        <strain evidence="1 2">Marx 270</strain>
    </source>
</reference>
<evidence type="ECO:0000313" key="1">
    <source>
        <dbReference type="EMBL" id="KIO05068.1"/>
    </source>
</evidence>
<sequence>MTRVKTRCEESHMDEQERIQAAISMTLCELATARHYAPPLECAAFSKGQQRPPDSFAQSACVEYTSVFHSIICHSATHCRYRMTEHCPGVLNFGQVTLDISVNFVSWTVARDR</sequence>
<evidence type="ECO:0000313" key="2">
    <source>
        <dbReference type="Proteomes" id="UP000054217"/>
    </source>
</evidence>
<dbReference type="EMBL" id="KN831968">
    <property type="protein sequence ID" value="KIO05068.1"/>
    <property type="molecule type" value="Genomic_DNA"/>
</dbReference>
<dbReference type="OrthoDB" id="5311848at2759"/>
<organism evidence="1 2">
    <name type="scientific">Pisolithus tinctorius Marx 270</name>
    <dbReference type="NCBI Taxonomy" id="870435"/>
    <lineage>
        <taxon>Eukaryota</taxon>
        <taxon>Fungi</taxon>
        <taxon>Dikarya</taxon>
        <taxon>Basidiomycota</taxon>
        <taxon>Agaricomycotina</taxon>
        <taxon>Agaricomycetes</taxon>
        <taxon>Agaricomycetidae</taxon>
        <taxon>Boletales</taxon>
        <taxon>Sclerodermatineae</taxon>
        <taxon>Pisolithaceae</taxon>
        <taxon>Pisolithus</taxon>
    </lineage>
</organism>
<keyword evidence="2" id="KW-1185">Reference proteome</keyword>
<name>A0A0C3J7P1_PISTI</name>